<evidence type="ECO:0000256" key="1">
    <source>
        <dbReference type="SAM" id="MobiDB-lite"/>
    </source>
</evidence>
<evidence type="ECO:0000313" key="3">
    <source>
        <dbReference type="EMBL" id="ROV96688.1"/>
    </source>
</evidence>
<dbReference type="Proteomes" id="UP000284375">
    <property type="component" value="Unassembled WGS sequence"/>
</dbReference>
<sequence length="422" mass="42869">MAVVVAVVVVVIVVVSSIAPHAPMAFILSLALALFSCSRIWSYLRDRPLATPIARLLSPISYTGAVIPAIIPLLRSIVMVVADPESGLYPIIIIMSSAYLVAAMLSGAGGALLSGSRDRRAPKPPSRRDPEPADDDLGPGSGQFGLLNMSGTMLADEARPAGGVGVGLGGSGLGDREDAFRRAFFSGMGSGVVGGAVGAGPRSHSGLTERGGGGGIFLAGGGGEKTLWWRMGLLDRDVSALLGTSDICSGLKTLRTFLRVGLSVLSGLSVMLSRSSNPSGLGRPSLLSREPTVLILMPYSSSVGRRGGAAPPFSLGRFAGLSDRISSVGRVGRVLLAVLDLTLPTGVAVLDLLLLPAELTDLSSSVGRLAGARISARVGLDDLVAGLMGLGAQAPPAVGTDDEGVALRLDGADHGPALCLLA</sequence>
<accession>A0A423W026</accession>
<feature type="transmembrane region" description="Helical" evidence="2">
    <location>
        <begin position="56"/>
        <end position="82"/>
    </location>
</feature>
<gene>
    <name evidence="3" type="ORF">VSDG_05519</name>
</gene>
<dbReference type="AlphaFoldDB" id="A0A423W026"/>
<keyword evidence="2" id="KW-0472">Membrane</keyword>
<organism evidence="3 4">
    <name type="scientific">Cytospora chrysosperma</name>
    <name type="common">Cytospora canker fungus</name>
    <name type="synonym">Sphaeria chrysosperma</name>
    <dbReference type="NCBI Taxonomy" id="252740"/>
    <lineage>
        <taxon>Eukaryota</taxon>
        <taxon>Fungi</taxon>
        <taxon>Dikarya</taxon>
        <taxon>Ascomycota</taxon>
        <taxon>Pezizomycotina</taxon>
        <taxon>Sordariomycetes</taxon>
        <taxon>Sordariomycetidae</taxon>
        <taxon>Diaporthales</taxon>
        <taxon>Cytosporaceae</taxon>
        <taxon>Cytospora</taxon>
    </lineage>
</organism>
<feature type="transmembrane region" description="Helical" evidence="2">
    <location>
        <begin position="26"/>
        <end position="44"/>
    </location>
</feature>
<proteinExistence type="predicted"/>
<keyword evidence="2" id="KW-1133">Transmembrane helix</keyword>
<evidence type="ECO:0000313" key="4">
    <source>
        <dbReference type="Proteomes" id="UP000284375"/>
    </source>
</evidence>
<name>A0A423W026_CYTCH</name>
<dbReference type="EMBL" id="LJZO01000019">
    <property type="protein sequence ID" value="ROV96688.1"/>
    <property type="molecule type" value="Genomic_DNA"/>
</dbReference>
<feature type="transmembrane region" description="Helical" evidence="2">
    <location>
        <begin position="88"/>
        <end position="113"/>
    </location>
</feature>
<keyword evidence="2" id="KW-0812">Transmembrane</keyword>
<reference evidence="3 4" key="1">
    <citation type="submission" date="2015-09" db="EMBL/GenBank/DDBJ databases">
        <title>Host preference determinants of Valsa canker pathogens revealed by comparative genomics.</title>
        <authorList>
            <person name="Yin Z."/>
            <person name="Huang L."/>
        </authorList>
    </citation>
    <scope>NUCLEOTIDE SEQUENCE [LARGE SCALE GENOMIC DNA]</scope>
    <source>
        <strain evidence="3 4">YSFL</strain>
    </source>
</reference>
<keyword evidence="4" id="KW-1185">Reference proteome</keyword>
<evidence type="ECO:0000256" key="2">
    <source>
        <dbReference type="SAM" id="Phobius"/>
    </source>
</evidence>
<protein>
    <submittedName>
        <fullName evidence="3">Uncharacterized protein</fullName>
    </submittedName>
</protein>
<comment type="caution">
    <text evidence="3">The sequence shown here is derived from an EMBL/GenBank/DDBJ whole genome shotgun (WGS) entry which is preliminary data.</text>
</comment>
<feature type="compositionally biased region" description="Basic and acidic residues" evidence="1">
    <location>
        <begin position="116"/>
        <end position="131"/>
    </location>
</feature>
<feature type="region of interest" description="Disordered" evidence="1">
    <location>
        <begin position="114"/>
        <end position="141"/>
    </location>
</feature>